<evidence type="ECO:0000313" key="6">
    <source>
        <dbReference type="Proteomes" id="UP000010797"/>
    </source>
</evidence>
<evidence type="ECO:0000256" key="3">
    <source>
        <dbReference type="ARBA" id="ARBA00023163"/>
    </source>
</evidence>
<organism evidence="5 6">
    <name type="scientific">Desulfitobacterium dichloroeliminans (strain LMG P-21439 / DCA1)</name>
    <dbReference type="NCBI Taxonomy" id="871963"/>
    <lineage>
        <taxon>Bacteria</taxon>
        <taxon>Bacillati</taxon>
        <taxon>Bacillota</taxon>
        <taxon>Clostridia</taxon>
        <taxon>Eubacteriales</taxon>
        <taxon>Desulfitobacteriaceae</taxon>
        <taxon>Desulfitobacterium</taxon>
    </lineage>
</organism>
<dbReference type="SMART" id="SM00418">
    <property type="entry name" value="HTH_ARSR"/>
    <property type="match status" value="1"/>
</dbReference>
<dbReference type="InterPro" id="IPR036388">
    <property type="entry name" value="WH-like_DNA-bd_sf"/>
</dbReference>
<dbReference type="GO" id="GO:0003677">
    <property type="term" value="F:DNA binding"/>
    <property type="evidence" value="ECO:0007669"/>
    <property type="project" value="UniProtKB-KW"/>
</dbReference>
<dbReference type="InterPro" id="IPR011991">
    <property type="entry name" value="ArsR-like_HTH"/>
</dbReference>
<dbReference type="eggNOG" id="COG0640">
    <property type="taxonomic scope" value="Bacteria"/>
</dbReference>
<name>L0F7X5_DESDL</name>
<accession>L0F7X5</accession>
<dbReference type="Gene3D" id="1.10.10.10">
    <property type="entry name" value="Winged helix-like DNA-binding domain superfamily/Winged helix DNA-binding domain"/>
    <property type="match status" value="1"/>
</dbReference>
<keyword evidence="1" id="KW-0805">Transcription regulation</keyword>
<dbReference type="SUPFAM" id="SSF46785">
    <property type="entry name" value="Winged helix' DNA-binding domain"/>
    <property type="match status" value="1"/>
</dbReference>
<dbReference type="Pfam" id="PF01022">
    <property type="entry name" value="HTH_5"/>
    <property type="match status" value="1"/>
</dbReference>
<dbReference type="InterPro" id="IPR001845">
    <property type="entry name" value="HTH_ArsR_DNA-bd_dom"/>
</dbReference>
<dbReference type="PANTHER" id="PTHR43132:SF2">
    <property type="entry name" value="ARSENICAL RESISTANCE OPERON REPRESSOR ARSR-RELATED"/>
    <property type="match status" value="1"/>
</dbReference>
<dbReference type="GO" id="GO:0003700">
    <property type="term" value="F:DNA-binding transcription factor activity"/>
    <property type="evidence" value="ECO:0007669"/>
    <property type="project" value="InterPro"/>
</dbReference>
<protein>
    <submittedName>
        <fullName evidence="5">Putative transcriptional regulator</fullName>
    </submittedName>
</protein>
<proteinExistence type="predicted"/>
<dbReference type="InterPro" id="IPR051011">
    <property type="entry name" value="Metal_resp_trans_reg"/>
</dbReference>
<dbReference type="Proteomes" id="UP000010797">
    <property type="component" value="Chromosome"/>
</dbReference>
<dbReference type="PRINTS" id="PR00778">
    <property type="entry name" value="HTHARSR"/>
</dbReference>
<dbReference type="EMBL" id="CP003344">
    <property type="protein sequence ID" value="AGA68761.1"/>
    <property type="molecule type" value="Genomic_DNA"/>
</dbReference>
<dbReference type="HOGENOM" id="CLU_097806_6_2_9"/>
<dbReference type="STRING" id="871963.Desdi_1249"/>
<dbReference type="PROSITE" id="PS50987">
    <property type="entry name" value="HTH_ARSR_2"/>
    <property type="match status" value="1"/>
</dbReference>
<dbReference type="NCBIfam" id="NF033788">
    <property type="entry name" value="HTH_metalloreg"/>
    <property type="match status" value="1"/>
</dbReference>
<dbReference type="CDD" id="cd00090">
    <property type="entry name" value="HTH_ARSR"/>
    <property type="match status" value="1"/>
</dbReference>
<evidence type="ECO:0000259" key="4">
    <source>
        <dbReference type="PROSITE" id="PS50987"/>
    </source>
</evidence>
<dbReference type="PANTHER" id="PTHR43132">
    <property type="entry name" value="ARSENICAL RESISTANCE OPERON REPRESSOR ARSR-RELATED"/>
    <property type="match status" value="1"/>
</dbReference>
<dbReference type="KEGG" id="ddl:Desdi_1249"/>
<feature type="domain" description="HTH arsR-type" evidence="4">
    <location>
        <begin position="3"/>
        <end position="98"/>
    </location>
</feature>
<evidence type="ECO:0000256" key="2">
    <source>
        <dbReference type="ARBA" id="ARBA00023125"/>
    </source>
</evidence>
<evidence type="ECO:0000313" key="5">
    <source>
        <dbReference type="EMBL" id="AGA68761.1"/>
    </source>
</evidence>
<keyword evidence="2" id="KW-0238">DNA-binding</keyword>
<keyword evidence="3" id="KW-0804">Transcription</keyword>
<dbReference type="InterPro" id="IPR036390">
    <property type="entry name" value="WH_DNA-bd_sf"/>
</dbReference>
<sequence>MNQDLAKYEEVAEILKALAHPVRLCIVNGILGSGECNVTHMQGCLNVPQSTISQHLQKLRATGIVESKRNGLEVYYTIKNEKVAKLIDEILADGHKDSERGIK</sequence>
<keyword evidence="6" id="KW-1185">Reference proteome</keyword>
<dbReference type="RefSeq" id="WP_015261757.1">
    <property type="nucleotide sequence ID" value="NC_019903.1"/>
</dbReference>
<dbReference type="OrthoDB" id="9802016at2"/>
<dbReference type="AlphaFoldDB" id="L0F7X5"/>
<evidence type="ECO:0000256" key="1">
    <source>
        <dbReference type="ARBA" id="ARBA00023015"/>
    </source>
</evidence>
<reference evidence="6" key="1">
    <citation type="submission" date="2012-02" db="EMBL/GenBank/DDBJ databases">
        <title>Complete sequence of Desulfitobacterium dichloroeliminans LMG P-21439.</title>
        <authorList>
            <person name="Lucas S."/>
            <person name="Han J."/>
            <person name="Lapidus A."/>
            <person name="Cheng J.-F."/>
            <person name="Goodwin L."/>
            <person name="Pitluck S."/>
            <person name="Peters L."/>
            <person name="Ovchinnikova G."/>
            <person name="Teshima H."/>
            <person name="Detter J.C."/>
            <person name="Han C."/>
            <person name="Tapia R."/>
            <person name="Land M."/>
            <person name="Hauser L."/>
            <person name="Kyrpides N."/>
            <person name="Ivanova N."/>
            <person name="Pagani I."/>
            <person name="Kruse T."/>
            <person name="de Vos W.M."/>
            <person name="Boon N."/>
            <person name="Smidt H."/>
            <person name="Woyke T."/>
        </authorList>
    </citation>
    <scope>NUCLEOTIDE SEQUENCE [LARGE SCALE GENOMIC DNA]</scope>
    <source>
        <strain evidence="6">LMG P-21439 / DCA1</strain>
    </source>
</reference>
<gene>
    <name evidence="5" type="ordered locus">Desdi_1249</name>
</gene>